<dbReference type="InterPro" id="IPR036291">
    <property type="entry name" value="NAD(P)-bd_dom_sf"/>
</dbReference>
<keyword evidence="3" id="KW-1185">Reference proteome</keyword>
<sequence>MSWMIYGASGHTGHLVAEEALRRGQRPVLAGRSPERIEPLAARLGLEYRIVDLADPAALRAALEGVEVVAHCAGPFSATSAPMIEACLATGTHYLDITGEIDVFEATYARHAEAERAGVVLLPGAGFDVVPTDCVAAKLAKLVPGAIELDLAFKAEVKLGPGTVKTAIEGAGSGGKARIEGAVRTVPVGHRRITAGFPSGPRMVTAIPWGDVSSAYRSTGIPNITTYTVVPLGGVLGRGHRLAAPLLRSPRVQRVGKTLAERFVQRGAVAKDRRTEVWGQARDAEGNRVTLTLTTPDPIALTADAVLAAVARLAGERRIEPGAHTPSTAFGADFALGLEGVQLSEPVSG</sequence>
<dbReference type="Pfam" id="PF03435">
    <property type="entry name" value="Sacchrp_dh_NADP"/>
    <property type="match status" value="1"/>
</dbReference>
<dbReference type="RefSeq" id="WP_141996992.1">
    <property type="nucleotide sequence ID" value="NZ_VFML01000001.1"/>
</dbReference>
<accession>A0A542DGH7</accession>
<dbReference type="PANTHER" id="PTHR43781:SF1">
    <property type="entry name" value="SACCHAROPINE DEHYDROGENASE"/>
    <property type="match status" value="1"/>
</dbReference>
<evidence type="ECO:0000259" key="1">
    <source>
        <dbReference type="Pfam" id="PF03435"/>
    </source>
</evidence>
<evidence type="ECO:0000313" key="2">
    <source>
        <dbReference type="EMBL" id="TQJ02187.1"/>
    </source>
</evidence>
<dbReference type="Proteomes" id="UP000320876">
    <property type="component" value="Unassembled WGS sequence"/>
</dbReference>
<dbReference type="PANTHER" id="PTHR43781">
    <property type="entry name" value="SACCHAROPINE DEHYDROGENASE"/>
    <property type="match status" value="1"/>
</dbReference>
<dbReference type="InterPro" id="IPR005097">
    <property type="entry name" value="Sacchrp_dh_NADP-bd"/>
</dbReference>
<gene>
    <name evidence="2" type="ORF">FB471_1906</name>
</gene>
<evidence type="ECO:0000313" key="3">
    <source>
        <dbReference type="Proteomes" id="UP000320876"/>
    </source>
</evidence>
<proteinExistence type="predicted"/>
<comment type="caution">
    <text evidence="2">The sequence shown here is derived from an EMBL/GenBank/DDBJ whole genome shotgun (WGS) entry which is preliminary data.</text>
</comment>
<name>A0A542DGH7_AMYCI</name>
<organism evidence="2 3">
    <name type="scientific">Amycolatopsis cihanbeyliensis</name>
    <dbReference type="NCBI Taxonomy" id="1128664"/>
    <lineage>
        <taxon>Bacteria</taxon>
        <taxon>Bacillati</taxon>
        <taxon>Actinomycetota</taxon>
        <taxon>Actinomycetes</taxon>
        <taxon>Pseudonocardiales</taxon>
        <taxon>Pseudonocardiaceae</taxon>
        <taxon>Amycolatopsis</taxon>
    </lineage>
</organism>
<dbReference type="Gene3D" id="3.40.50.720">
    <property type="entry name" value="NAD(P)-binding Rossmann-like Domain"/>
    <property type="match status" value="1"/>
</dbReference>
<reference evidence="2 3" key="1">
    <citation type="submission" date="2019-06" db="EMBL/GenBank/DDBJ databases">
        <title>Sequencing the genomes of 1000 actinobacteria strains.</title>
        <authorList>
            <person name="Klenk H.-P."/>
        </authorList>
    </citation>
    <scope>NUCLEOTIDE SEQUENCE [LARGE SCALE GENOMIC DNA]</scope>
    <source>
        <strain evidence="2 3">DSM 45679</strain>
    </source>
</reference>
<dbReference type="OrthoDB" id="4420885at2"/>
<feature type="domain" description="Saccharopine dehydrogenase NADP binding" evidence="1">
    <location>
        <begin position="4"/>
        <end position="121"/>
    </location>
</feature>
<dbReference type="SUPFAM" id="SSF51735">
    <property type="entry name" value="NAD(P)-binding Rossmann-fold domains"/>
    <property type="match status" value="1"/>
</dbReference>
<protein>
    <submittedName>
        <fullName evidence="2">Saccharopine dehydrogenase (NAD+, L-lysine-forming)</fullName>
    </submittedName>
</protein>
<dbReference type="EMBL" id="VFML01000001">
    <property type="protein sequence ID" value="TQJ02187.1"/>
    <property type="molecule type" value="Genomic_DNA"/>
</dbReference>
<dbReference type="AlphaFoldDB" id="A0A542DGH7"/>